<dbReference type="EMBL" id="QGKX02000095">
    <property type="protein sequence ID" value="KAF3570695.1"/>
    <property type="molecule type" value="Genomic_DNA"/>
</dbReference>
<evidence type="ECO:0000313" key="2">
    <source>
        <dbReference type="Proteomes" id="UP000712600"/>
    </source>
</evidence>
<reference evidence="1" key="1">
    <citation type="submission" date="2019-12" db="EMBL/GenBank/DDBJ databases">
        <title>Genome sequencing and annotation of Brassica cretica.</title>
        <authorList>
            <person name="Studholme D.J."/>
            <person name="Sarris P."/>
        </authorList>
    </citation>
    <scope>NUCLEOTIDE SEQUENCE</scope>
    <source>
        <strain evidence="1">PFS-109/04</strain>
        <tissue evidence="1">Leaf</tissue>
    </source>
</reference>
<gene>
    <name evidence="1" type="ORF">F2Q69_00058096</name>
</gene>
<dbReference type="Proteomes" id="UP000712600">
    <property type="component" value="Unassembled WGS sequence"/>
</dbReference>
<name>A0A8S9RDC2_BRACR</name>
<protein>
    <submittedName>
        <fullName evidence="1">Uncharacterized protein</fullName>
    </submittedName>
</protein>
<accession>A0A8S9RDC2</accession>
<sequence>MNRCGLASARIGVSHPLETVIEFTRRKAERNHFLSFLKKGFRSERQFLVRRRPFSNFLLRIDDGVSHPRAQVTGSTSLLAQHVLFYS</sequence>
<comment type="caution">
    <text evidence="1">The sequence shown here is derived from an EMBL/GenBank/DDBJ whole genome shotgun (WGS) entry which is preliminary data.</text>
</comment>
<organism evidence="1 2">
    <name type="scientific">Brassica cretica</name>
    <name type="common">Mustard</name>
    <dbReference type="NCBI Taxonomy" id="69181"/>
    <lineage>
        <taxon>Eukaryota</taxon>
        <taxon>Viridiplantae</taxon>
        <taxon>Streptophyta</taxon>
        <taxon>Embryophyta</taxon>
        <taxon>Tracheophyta</taxon>
        <taxon>Spermatophyta</taxon>
        <taxon>Magnoliopsida</taxon>
        <taxon>eudicotyledons</taxon>
        <taxon>Gunneridae</taxon>
        <taxon>Pentapetalae</taxon>
        <taxon>rosids</taxon>
        <taxon>malvids</taxon>
        <taxon>Brassicales</taxon>
        <taxon>Brassicaceae</taxon>
        <taxon>Brassiceae</taxon>
        <taxon>Brassica</taxon>
    </lineage>
</organism>
<proteinExistence type="predicted"/>
<dbReference type="AlphaFoldDB" id="A0A8S9RDC2"/>
<evidence type="ECO:0000313" key="1">
    <source>
        <dbReference type="EMBL" id="KAF3570695.1"/>
    </source>
</evidence>